<keyword evidence="2" id="KW-1277">Toxin-antitoxin system</keyword>
<proteinExistence type="inferred from homology"/>
<dbReference type="Gene3D" id="6.10.10.120">
    <property type="entry name" value="Antitoxin ParD1-like"/>
    <property type="match status" value="1"/>
</dbReference>
<dbReference type="Proteomes" id="UP001176468">
    <property type="component" value="Unassembled WGS sequence"/>
</dbReference>
<accession>A0ABT9A0L2</accession>
<dbReference type="CDD" id="cd22231">
    <property type="entry name" value="RHH_NikR_HicB-like"/>
    <property type="match status" value="1"/>
</dbReference>
<evidence type="ECO:0000256" key="2">
    <source>
        <dbReference type="ARBA" id="ARBA00022649"/>
    </source>
</evidence>
<keyword evidence="5" id="KW-1185">Reference proteome</keyword>
<protein>
    <submittedName>
        <fullName evidence="4">Type II toxin-antitoxin system ParD family antitoxin</fullName>
    </submittedName>
</protein>
<comment type="similarity">
    <text evidence="1">Belongs to the ParD antitoxin family.</text>
</comment>
<name>A0ABT9A0L2_9SPHN</name>
<sequence>MAQINFSLPNGLKSWIDDTVAAGTYSSASDYLRELVRRDLEMREKDAQLREALEYGRASGPGTRTMEEILADGLRRRNAA</sequence>
<evidence type="ECO:0000256" key="3">
    <source>
        <dbReference type="SAM" id="MobiDB-lite"/>
    </source>
</evidence>
<dbReference type="EMBL" id="JAUQSZ010000009">
    <property type="protein sequence ID" value="MDO7843371.1"/>
    <property type="molecule type" value="Genomic_DNA"/>
</dbReference>
<dbReference type="PANTHER" id="PTHR36582:SF2">
    <property type="entry name" value="ANTITOXIN PARD"/>
    <property type="match status" value="1"/>
</dbReference>
<evidence type="ECO:0000256" key="1">
    <source>
        <dbReference type="ARBA" id="ARBA00008580"/>
    </source>
</evidence>
<dbReference type="InterPro" id="IPR022789">
    <property type="entry name" value="ParD"/>
</dbReference>
<dbReference type="InterPro" id="IPR010985">
    <property type="entry name" value="Ribbon_hlx_hlx"/>
</dbReference>
<dbReference type="NCBIfam" id="TIGR02606">
    <property type="entry name" value="antidote_CC2985"/>
    <property type="match status" value="1"/>
</dbReference>
<dbReference type="PANTHER" id="PTHR36582">
    <property type="entry name" value="ANTITOXIN PARD"/>
    <property type="match status" value="1"/>
</dbReference>
<dbReference type="InterPro" id="IPR038296">
    <property type="entry name" value="ParD_sf"/>
</dbReference>
<evidence type="ECO:0000313" key="4">
    <source>
        <dbReference type="EMBL" id="MDO7843371.1"/>
    </source>
</evidence>
<dbReference type="Pfam" id="PF03693">
    <property type="entry name" value="ParD_antitoxin"/>
    <property type="match status" value="1"/>
</dbReference>
<evidence type="ECO:0000313" key="5">
    <source>
        <dbReference type="Proteomes" id="UP001176468"/>
    </source>
</evidence>
<gene>
    <name evidence="4" type="ORF">Q5H94_13625</name>
</gene>
<reference evidence="4" key="1">
    <citation type="submission" date="2023-07" db="EMBL/GenBank/DDBJ databases">
        <authorList>
            <person name="Kim M.K."/>
        </authorList>
    </citation>
    <scope>NUCLEOTIDE SEQUENCE</scope>
    <source>
        <strain evidence="4">CA1-15</strain>
    </source>
</reference>
<organism evidence="4 5">
    <name type="scientific">Sphingomonas immobilis</name>
    <dbReference type="NCBI Taxonomy" id="3063997"/>
    <lineage>
        <taxon>Bacteria</taxon>
        <taxon>Pseudomonadati</taxon>
        <taxon>Pseudomonadota</taxon>
        <taxon>Alphaproteobacteria</taxon>
        <taxon>Sphingomonadales</taxon>
        <taxon>Sphingomonadaceae</taxon>
        <taxon>Sphingomonas</taxon>
    </lineage>
</organism>
<feature type="region of interest" description="Disordered" evidence="3">
    <location>
        <begin position="56"/>
        <end position="80"/>
    </location>
</feature>
<comment type="caution">
    <text evidence="4">The sequence shown here is derived from an EMBL/GenBank/DDBJ whole genome shotgun (WGS) entry which is preliminary data.</text>
</comment>
<dbReference type="SUPFAM" id="SSF47598">
    <property type="entry name" value="Ribbon-helix-helix"/>
    <property type="match status" value="1"/>
</dbReference>
<dbReference type="RefSeq" id="WP_304561825.1">
    <property type="nucleotide sequence ID" value="NZ_JAUQSZ010000009.1"/>
</dbReference>